<accession>A9D2J9</accession>
<keyword evidence="2" id="KW-1185">Reference proteome</keyword>
<comment type="caution">
    <text evidence="1">The sequence shown here is derived from an EMBL/GenBank/DDBJ whole genome shotgun (WGS) entry which is preliminary data.</text>
</comment>
<reference evidence="1 2" key="1">
    <citation type="submission" date="2007-10" db="EMBL/GenBank/DDBJ databases">
        <authorList>
            <person name="Yayanos A."/>
            <person name="Ferriera S."/>
            <person name="Johnson J."/>
            <person name="Kravitz S."/>
            <person name="Halpern A."/>
            <person name="Remington K."/>
            <person name="Beeson K."/>
            <person name="Tran B."/>
            <person name="Rogers Y.-H."/>
            <person name="Friedman R."/>
            <person name="Venter J.C."/>
        </authorList>
    </citation>
    <scope>NUCLEOTIDE SEQUENCE [LARGE SCALE GENOMIC DNA]</scope>
    <source>
        <strain evidence="1 2">KT99</strain>
    </source>
</reference>
<dbReference type="Proteomes" id="UP000005839">
    <property type="component" value="Unassembled WGS sequence"/>
</dbReference>
<name>A9D2J9_9GAMM</name>
<evidence type="ECO:0000313" key="2">
    <source>
        <dbReference type="Proteomes" id="UP000005839"/>
    </source>
</evidence>
<organism evidence="1 2">
    <name type="scientific">Shewanella benthica KT99</name>
    <dbReference type="NCBI Taxonomy" id="314608"/>
    <lineage>
        <taxon>Bacteria</taxon>
        <taxon>Pseudomonadati</taxon>
        <taxon>Pseudomonadota</taxon>
        <taxon>Gammaproteobacteria</taxon>
        <taxon>Alteromonadales</taxon>
        <taxon>Shewanellaceae</taxon>
        <taxon>Shewanella</taxon>
    </lineage>
</organism>
<gene>
    <name evidence="1" type="ORF">KT99_04439</name>
</gene>
<dbReference type="EMBL" id="ABIC01000007">
    <property type="protein sequence ID" value="EDQ01821.1"/>
    <property type="molecule type" value="Genomic_DNA"/>
</dbReference>
<dbReference type="AlphaFoldDB" id="A9D2J9"/>
<protein>
    <submittedName>
        <fullName evidence="1">Uncharacterized protein</fullName>
    </submittedName>
</protein>
<evidence type="ECO:0000313" key="1">
    <source>
        <dbReference type="EMBL" id="EDQ01821.1"/>
    </source>
</evidence>
<proteinExistence type="predicted"/>
<sequence>MKICMGWQYTPESGEQPVLSCFTEPFDTWCLNISLSFLGQ</sequence>